<dbReference type="AlphaFoldDB" id="A0A346NRJ5"/>
<dbReference type="InterPro" id="IPR007435">
    <property type="entry name" value="DUF484"/>
</dbReference>
<dbReference type="InterPro" id="IPR029016">
    <property type="entry name" value="GAF-like_dom_sf"/>
</dbReference>
<name>A0A346NRJ5_9ALTE</name>
<protein>
    <submittedName>
        <fullName evidence="1">DUF484 family protein</fullName>
    </submittedName>
</protein>
<dbReference type="Gene3D" id="3.30.450.40">
    <property type="match status" value="1"/>
</dbReference>
<dbReference type="PANTHER" id="PTHR38765">
    <property type="entry name" value="DUF484 DOMAIN-CONTAINING PROTEIN"/>
    <property type="match status" value="1"/>
</dbReference>
<dbReference type="EMBL" id="CP031769">
    <property type="protein sequence ID" value="AXR08152.1"/>
    <property type="molecule type" value="Genomic_DNA"/>
</dbReference>
<evidence type="ECO:0000313" key="2">
    <source>
        <dbReference type="Proteomes" id="UP000262073"/>
    </source>
</evidence>
<accession>A0A346NRJ5</accession>
<dbReference type="Pfam" id="PF04340">
    <property type="entry name" value="DUF484"/>
    <property type="match status" value="1"/>
</dbReference>
<proteinExistence type="predicted"/>
<keyword evidence="2" id="KW-1185">Reference proteome</keyword>
<evidence type="ECO:0000313" key="1">
    <source>
        <dbReference type="EMBL" id="AXR08152.1"/>
    </source>
</evidence>
<dbReference type="RefSeq" id="WP_108566665.1">
    <property type="nucleotide sequence ID" value="NZ_CP031769.1"/>
</dbReference>
<dbReference type="KEGG" id="salm:D0Y50_18415"/>
<reference evidence="1 2" key="1">
    <citation type="submission" date="2018-08" db="EMBL/GenBank/DDBJ databases">
        <title>Salinimonas sediminis sp. nov., a piezophilic bacterium isolated from a deep-sea sediment sample from the New Britain Trench.</title>
        <authorList>
            <person name="Cao J."/>
        </authorList>
    </citation>
    <scope>NUCLEOTIDE SEQUENCE [LARGE SCALE GENOMIC DNA]</scope>
    <source>
        <strain evidence="1 2">N102</strain>
    </source>
</reference>
<dbReference type="Proteomes" id="UP000262073">
    <property type="component" value="Chromosome"/>
</dbReference>
<sequence length="232" mass="26566">MNDVSGKANSTLKLTPQYDEANPVSAEEVSAYLLQHPEFFTQHPELLERLKIPHALKGSVSLVEIQSEQLRKKVRQQNFKLNQLIGIARQNEKIYRVYTDLNVQLLTCKSVPEIQLKLEEVLQEELDLASVTLRLFSGPHALPELQRRLFVEKRFKNSPFFFGRLSQHERQLLFGEDIAESAALILLGDKQEIGLIAVGSRDPSHFTPDMDTLLLKQLQQVLNIVIPDLLRY</sequence>
<dbReference type="OrthoDB" id="8525200at2"/>
<dbReference type="PANTHER" id="PTHR38765:SF1">
    <property type="entry name" value="DUF484 DOMAIN-CONTAINING PROTEIN"/>
    <property type="match status" value="1"/>
</dbReference>
<gene>
    <name evidence="1" type="ORF">D0Y50_18415</name>
</gene>
<organism evidence="1 2">
    <name type="scientific">Salinimonas sediminis</name>
    <dbReference type="NCBI Taxonomy" id="2303538"/>
    <lineage>
        <taxon>Bacteria</taxon>
        <taxon>Pseudomonadati</taxon>
        <taxon>Pseudomonadota</taxon>
        <taxon>Gammaproteobacteria</taxon>
        <taxon>Alteromonadales</taxon>
        <taxon>Alteromonadaceae</taxon>
        <taxon>Alteromonas/Salinimonas group</taxon>
        <taxon>Salinimonas</taxon>
    </lineage>
</organism>